<keyword evidence="5 14" id="KW-0808">Transferase</keyword>
<reference evidence="14 15" key="1">
    <citation type="submission" date="2023-05" db="EMBL/GenBank/DDBJ databases">
        <authorList>
            <person name="Yin Y."/>
            <person name="Lu Z."/>
        </authorList>
    </citation>
    <scope>NUCLEOTIDE SEQUENCE [LARGE SCALE GENOMIC DNA]</scope>
    <source>
        <strain evidence="14 15">ZM22</strain>
    </source>
</reference>
<dbReference type="CDD" id="cd00483">
    <property type="entry name" value="HPPK"/>
    <property type="match status" value="1"/>
</dbReference>
<proteinExistence type="inferred from homology"/>
<evidence type="ECO:0000256" key="10">
    <source>
        <dbReference type="ARBA" id="ARBA00029409"/>
    </source>
</evidence>
<dbReference type="SUPFAM" id="SSF55083">
    <property type="entry name" value="6-hydroxymethyl-7,8-dihydropterin pyrophosphokinase, HPPK"/>
    <property type="match status" value="1"/>
</dbReference>
<name>A0ABY8SMQ9_9BURK</name>
<evidence type="ECO:0000256" key="9">
    <source>
        <dbReference type="ARBA" id="ARBA00022909"/>
    </source>
</evidence>
<dbReference type="Pfam" id="PF01288">
    <property type="entry name" value="HPPK"/>
    <property type="match status" value="1"/>
</dbReference>
<dbReference type="GO" id="GO:0003848">
    <property type="term" value="F:2-amino-4-hydroxy-6-hydroxymethyldihydropteridine diphosphokinase activity"/>
    <property type="evidence" value="ECO:0007669"/>
    <property type="project" value="UniProtKB-EC"/>
</dbReference>
<dbReference type="EC" id="2.7.6.3" evidence="3"/>
<evidence type="ECO:0000256" key="3">
    <source>
        <dbReference type="ARBA" id="ARBA00013253"/>
    </source>
</evidence>
<evidence type="ECO:0000259" key="13">
    <source>
        <dbReference type="Pfam" id="PF01288"/>
    </source>
</evidence>
<dbReference type="Proteomes" id="UP001240697">
    <property type="component" value="Chromosome"/>
</dbReference>
<dbReference type="PANTHER" id="PTHR43071">
    <property type="entry name" value="2-AMINO-4-HYDROXY-6-HYDROXYMETHYLDIHYDROPTERIDINE PYROPHOSPHOKINASE"/>
    <property type="match status" value="1"/>
</dbReference>
<feature type="domain" description="7,8-dihydro-6-hydroxymethylpterin-pyrophosphokinase" evidence="13">
    <location>
        <begin position="15"/>
        <end position="141"/>
    </location>
</feature>
<evidence type="ECO:0000313" key="14">
    <source>
        <dbReference type="EMBL" id="WHS64348.1"/>
    </source>
</evidence>
<comment type="similarity">
    <text evidence="2">Belongs to the HPPK family.</text>
</comment>
<evidence type="ECO:0000256" key="12">
    <source>
        <dbReference type="ARBA" id="ARBA00033413"/>
    </source>
</evidence>
<evidence type="ECO:0000256" key="11">
    <source>
        <dbReference type="ARBA" id="ARBA00029766"/>
    </source>
</evidence>
<gene>
    <name evidence="14" type="primary">folK</name>
    <name evidence="14" type="ORF">QMY55_17840</name>
</gene>
<evidence type="ECO:0000256" key="1">
    <source>
        <dbReference type="ARBA" id="ARBA00005051"/>
    </source>
</evidence>
<keyword evidence="7" id="KW-0418">Kinase</keyword>
<keyword evidence="15" id="KW-1185">Reference proteome</keyword>
<evidence type="ECO:0000256" key="2">
    <source>
        <dbReference type="ARBA" id="ARBA00005810"/>
    </source>
</evidence>
<evidence type="ECO:0000256" key="7">
    <source>
        <dbReference type="ARBA" id="ARBA00022777"/>
    </source>
</evidence>
<evidence type="ECO:0000256" key="5">
    <source>
        <dbReference type="ARBA" id="ARBA00022679"/>
    </source>
</evidence>
<evidence type="ECO:0000256" key="8">
    <source>
        <dbReference type="ARBA" id="ARBA00022840"/>
    </source>
</evidence>
<evidence type="ECO:0000313" key="15">
    <source>
        <dbReference type="Proteomes" id="UP001240697"/>
    </source>
</evidence>
<evidence type="ECO:0000256" key="6">
    <source>
        <dbReference type="ARBA" id="ARBA00022741"/>
    </source>
</evidence>
<accession>A0ABY8SMQ9</accession>
<dbReference type="NCBIfam" id="TIGR01498">
    <property type="entry name" value="folK"/>
    <property type="match status" value="1"/>
</dbReference>
<sequence length="173" mass="18948">MTELHSGLATDVVAIGLGANLGDARGTLAWSVRAIAALPRTQLLEVSSLYSTKPVDSSGPDYLNAVALLRTQQAPLAFLQALQAIELQAGRERPYRNAPRTLDLDIELWGAWQSDAPELLVPHPRMWERAFVLVPLAEIAPQCVTPAQLQQVQGQGIVRSQGPQWWRQEQVPA</sequence>
<evidence type="ECO:0000256" key="4">
    <source>
        <dbReference type="ARBA" id="ARBA00016218"/>
    </source>
</evidence>
<comment type="function">
    <text evidence="10">Catalyzes the transfer of pyrophosphate from adenosine triphosphate (ATP) to 6-hydroxymethyl-7,8-dihydropterin, an enzymatic step in folate biosynthesis pathway.</text>
</comment>
<dbReference type="RefSeq" id="WP_283485489.1">
    <property type="nucleotide sequence ID" value="NZ_CP125947.1"/>
</dbReference>
<dbReference type="Gene3D" id="3.30.70.560">
    <property type="entry name" value="7,8-Dihydro-6-hydroxymethylpterin-pyrophosphokinase HPPK"/>
    <property type="match status" value="1"/>
</dbReference>
<organism evidence="14 15">
    <name type="scientific">Comamonas resistens</name>
    <dbReference type="NCBI Taxonomy" id="3046670"/>
    <lineage>
        <taxon>Bacteria</taxon>
        <taxon>Pseudomonadati</taxon>
        <taxon>Pseudomonadota</taxon>
        <taxon>Betaproteobacteria</taxon>
        <taxon>Burkholderiales</taxon>
        <taxon>Comamonadaceae</taxon>
        <taxon>Comamonas</taxon>
    </lineage>
</organism>
<dbReference type="InterPro" id="IPR000550">
    <property type="entry name" value="Hppk"/>
</dbReference>
<keyword evidence="8" id="KW-0067">ATP-binding</keyword>
<protein>
    <recommendedName>
        <fullName evidence="4">2-amino-4-hydroxy-6-hydroxymethyldihydropteridine pyrophosphokinase</fullName>
        <ecNumber evidence="3">2.7.6.3</ecNumber>
    </recommendedName>
    <alternativeName>
        <fullName evidence="11">6-hydroxymethyl-7,8-dihydropterin pyrophosphokinase</fullName>
    </alternativeName>
    <alternativeName>
        <fullName evidence="12">7,8-dihydro-6-hydroxymethylpterin-pyrophosphokinase</fullName>
    </alternativeName>
</protein>
<dbReference type="InterPro" id="IPR035907">
    <property type="entry name" value="Hppk_sf"/>
</dbReference>
<keyword evidence="9" id="KW-0289">Folate biosynthesis</keyword>
<dbReference type="EMBL" id="CP125947">
    <property type="protein sequence ID" value="WHS64348.1"/>
    <property type="molecule type" value="Genomic_DNA"/>
</dbReference>
<comment type="pathway">
    <text evidence="1">Cofactor biosynthesis; tetrahydrofolate biosynthesis; 2-amino-4-hydroxy-6-hydroxymethyl-7,8-dihydropteridine diphosphate from 7,8-dihydroneopterin triphosphate: step 4/4.</text>
</comment>
<dbReference type="PANTHER" id="PTHR43071:SF1">
    <property type="entry name" value="2-AMINO-4-HYDROXY-6-HYDROXYMETHYLDIHYDROPTERIDINE PYROPHOSPHOKINASE"/>
    <property type="match status" value="1"/>
</dbReference>
<keyword evidence="6" id="KW-0547">Nucleotide-binding</keyword>